<dbReference type="EMBL" id="JAFFZE010000022">
    <property type="protein sequence ID" value="MCT2586729.1"/>
    <property type="molecule type" value="Genomic_DNA"/>
</dbReference>
<evidence type="ECO:0000313" key="2">
    <source>
        <dbReference type="Proteomes" id="UP001156441"/>
    </source>
</evidence>
<dbReference type="Proteomes" id="UP001156441">
    <property type="component" value="Unassembled WGS sequence"/>
</dbReference>
<name>A0ABT2JGS6_9PSEU</name>
<dbReference type="RefSeq" id="WP_260194587.1">
    <property type="nucleotide sequence ID" value="NZ_JAFFZE010000022.1"/>
</dbReference>
<protein>
    <submittedName>
        <fullName evidence="1">Uncharacterized protein</fullName>
    </submittedName>
</protein>
<comment type="caution">
    <text evidence="1">The sequence shown here is derived from an EMBL/GenBank/DDBJ whole genome shotgun (WGS) entry which is preliminary data.</text>
</comment>
<keyword evidence="2" id="KW-1185">Reference proteome</keyword>
<evidence type="ECO:0000313" key="1">
    <source>
        <dbReference type="EMBL" id="MCT2586729.1"/>
    </source>
</evidence>
<organism evidence="1 2">
    <name type="scientific">Actinophytocola gossypii</name>
    <dbReference type="NCBI Taxonomy" id="2812003"/>
    <lineage>
        <taxon>Bacteria</taxon>
        <taxon>Bacillati</taxon>
        <taxon>Actinomycetota</taxon>
        <taxon>Actinomycetes</taxon>
        <taxon>Pseudonocardiales</taxon>
        <taxon>Pseudonocardiaceae</taxon>
    </lineage>
</organism>
<proteinExistence type="predicted"/>
<gene>
    <name evidence="1" type="ORF">JT362_26760</name>
</gene>
<accession>A0ABT2JGS6</accession>
<reference evidence="1 2" key="1">
    <citation type="submission" date="2021-02" db="EMBL/GenBank/DDBJ databases">
        <title>Actinophytocola xerophila sp. nov., isolated from soil of cotton cropping field.</title>
        <authorList>
            <person name="Huang R."/>
            <person name="Chen X."/>
            <person name="Ge X."/>
            <person name="Liu W."/>
        </authorList>
    </citation>
    <scope>NUCLEOTIDE SEQUENCE [LARGE SCALE GENOMIC DNA]</scope>
    <source>
        <strain evidence="1 2">S1-96</strain>
    </source>
</reference>
<sequence>MSKGFAVQPDKLKAFQNDVRVTADSYSLIVDQLNEARLCPTDTDPTDKMHGLLGAPERLGPSGPPVDFTNASRTMLANYDSLLDTLADVHAAIHARFKYMDDALGETHDSYKEEVDQLNRMITNLIGRFNGDPDIQAFVKEYRS</sequence>